<evidence type="ECO:0000313" key="1">
    <source>
        <dbReference type="EMBL" id="KAF0030336.1"/>
    </source>
</evidence>
<comment type="caution">
    <text evidence="1">The sequence shown here is derived from an EMBL/GenBank/DDBJ whole genome shotgun (WGS) entry which is preliminary data.</text>
</comment>
<reference evidence="1 2" key="1">
    <citation type="submission" date="2019-06" db="EMBL/GenBank/DDBJ databases">
        <title>Draft genomes of female and male turbot (Scophthalmus maximus).</title>
        <authorList>
            <person name="Xu H."/>
            <person name="Xu X.-W."/>
            <person name="Shao C."/>
            <person name="Chen S."/>
        </authorList>
    </citation>
    <scope>NUCLEOTIDE SEQUENCE [LARGE SCALE GENOMIC DNA]</scope>
    <source>
        <strain evidence="1">Ysfricsl-2016a</strain>
        <tissue evidence="1">Blood</tissue>
    </source>
</reference>
<feature type="non-terminal residue" evidence="1">
    <location>
        <position position="301"/>
    </location>
</feature>
<proteinExistence type="predicted"/>
<dbReference type="AlphaFoldDB" id="A0A6A4S557"/>
<name>A0A6A4S557_SCOMX</name>
<accession>A0A6A4S557</accession>
<organism evidence="1 2">
    <name type="scientific">Scophthalmus maximus</name>
    <name type="common">Turbot</name>
    <name type="synonym">Psetta maxima</name>
    <dbReference type="NCBI Taxonomy" id="52904"/>
    <lineage>
        <taxon>Eukaryota</taxon>
        <taxon>Metazoa</taxon>
        <taxon>Chordata</taxon>
        <taxon>Craniata</taxon>
        <taxon>Vertebrata</taxon>
        <taxon>Euteleostomi</taxon>
        <taxon>Actinopterygii</taxon>
        <taxon>Neopterygii</taxon>
        <taxon>Teleostei</taxon>
        <taxon>Neoteleostei</taxon>
        <taxon>Acanthomorphata</taxon>
        <taxon>Carangaria</taxon>
        <taxon>Pleuronectiformes</taxon>
        <taxon>Pleuronectoidei</taxon>
        <taxon>Scophthalmidae</taxon>
        <taxon>Scophthalmus</taxon>
    </lineage>
</organism>
<evidence type="ECO:0000313" key="2">
    <source>
        <dbReference type="Proteomes" id="UP000438429"/>
    </source>
</evidence>
<dbReference type="EMBL" id="VEVO01000015">
    <property type="protein sequence ID" value="KAF0030336.1"/>
    <property type="molecule type" value="Genomic_DNA"/>
</dbReference>
<dbReference type="Proteomes" id="UP000438429">
    <property type="component" value="Unassembled WGS sequence"/>
</dbReference>
<protein>
    <submittedName>
        <fullName evidence="1">Uncharacterized protein</fullName>
    </submittedName>
</protein>
<sequence length="301" mass="33239">MKESSKSQPVEHHKTPDKFTYKAAMHVAPVGVNDCMVMGISVSYLVIMVFGKDAESDSVGFRPQTSDPIINYELEAGKCVHQPTCGSMCVVSETDFTSNSTLMTKTRTQLKSFAALTPASVILRSPVQRQHCMGDQSMANLMFATKQYIKSCDNSEQQQQQQQQQQAVIHTSFLLTARALLVLLPVTGLWTLGRGGTEGGSNGVEARNAPISWRKKPSAVSMVRSAYLQTERRHLHKFALVPHYGVRVYSYTPAVAITIWFGEGIQASDTCRRAEHSEAVDVDADSQRFVKSSSSSRKLDQ</sequence>
<gene>
    <name evidence="1" type="ORF">F2P81_017067</name>
</gene>